<comment type="similarity">
    <text evidence="2">Belongs to the importin beta family.</text>
</comment>
<dbReference type="eggNOG" id="KOG2022">
    <property type="taxonomic scope" value="Eukaryota"/>
</dbReference>
<dbReference type="GO" id="GO:0005634">
    <property type="term" value="C:nucleus"/>
    <property type="evidence" value="ECO:0007669"/>
    <property type="project" value="UniProtKB-SubCell"/>
</dbReference>
<comment type="subcellular location">
    <subcellularLocation>
        <location evidence="1">Nucleus</location>
    </subcellularLocation>
</comment>
<evidence type="ECO:0000313" key="6">
    <source>
        <dbReference type="Proteomes" id="UP000005627"/>
    </source>
</evidence>
<dbReference type="GO" id="GO:0005737">
    <property type="term" value="C:cytoplasm"/>
    <property type="evidence" value="ECO:0007669"/>
    <property type="project" value="TreeGrafter"/>
</dbReference>
<protein>
    <recommendedName>
        <fullName evidence="7">Exportin-1/Importin-beta-like domain-containing protein</fullName>
    </recommendedName>
</protein>
<reference evidence="5 6" key="1">
    <citation type="journal article" date="2011" name="Proc. Natl. Acad. Sci. U.S.A.">
        <title>Evolutionary erosion of yeast sex chromosomes by mating-type switching accidents.</title>
        <authorList>
            <person name="Gordon J.L."/>
            <person name="Armisen D."/>
            <person name="Proux-Wera E."/>
            <person name="Oheigeartaigh S.S."/>
            <person name="Byrne K.P."/>
            <person name="Wolfe K.H."/>
        </authorList>
    </citation>
    <scope>NUCLEOTIDE SEQUENCE [LARGE SCALE GENOMIC DNA]</scope>
    <source>
        <strain evidence="6">ATCC 10662 / CBS 1146 / NBRC 0425 / NCYC 2629 / NRRL Y-866</strain>
    </source>
</reference>
<dbReference type="InterPro" id="IPR051345">
    <property type="entry name" value="Importin_beta-like_NTR"/>
</dbReference>
<dbReference type="GeneID" id="11501513"/>
<evidence type="ECO:0008006" key="7">
    <source>
        <dbReference type="Google" id="ProtNLM"/>
    </source>
</evidence>
<dbReference type="AlphaFoldDB" id="G8ZWQ9"/>
<evidence type="ECO:0000313" key="5">
    <source>
        <dbReference type="EMBL" id="CCE93053.1"/>
    </source>
</evidence>
<accession>G8ZWQ9</accession>
<keyword evidence="3" id="KW-0813">Transport</keyword>
<proteinExistence type="inferred from homology"/>
<evidence type="ECO:0000256" key="3">
    <source>
        <dbReference type="ARBA" id="ARBA00022448"/>
    </source>
</evidence>
<dbReference type="OrthoDB" id="2016913at2759"/>
<dbReference type="SUPFAM" id="SSF48371">
    <property type="entry name" value="ARM repeat"/>
    <property type="match status" value="1"/>
</dbReference>
<dbReference type="Proteomes" id="UP000005627">
    <property type="component" value="Chromosome 6"/>
</dbReference>
<dbReference type="InterPro" id="IPR016024">
    <property type="entry name" value="ARM-type_fold"/>
</dbReference>
<dbReference type="Gene3D" id="1.25.10.10">
    <property type="entry name" value="Leucine-rich Repeat Variant"/>
    <property type="match status" value="1"/>
</dbReference>
<dbReference type="FunCoup" id="G8ZWQ9">
    <property type="interactions" value="259"/>
</dbReference>
<dbReference type="PANTHER" id="PTHR12363">
    <property type="entry name" value="TRANSPORTIN 3 AND IMPORTIN 13"/>
    <property type="match status" value="1"/>
</dbReference>
<dbReference type="RefSeq" id="XP_003682264.1">
    <property type="nucleotide sequence ID" value="XM_003682216.1"/>
</dbReference>
<keyword evidence="4" id="KW-0539">Nucleus</keyword>
<dbReference type="PANTHER" id="PTHR12363:SF33">
    <property type="entry name" value="IMPORTIN-13"/>
    <property type="match status" value="1"/>
</dbReference>
<dbReference type="EMBL" id="HE616747">
    <property type="protein sequence ID" value="CCE93053.1"/>
    <property type="molecule type" value="Genomic_DNA"/>
</dbReference>
<evidence type="ECO:0000256" key="1">
    <source>
        <dbReference type="ARBA" id="ARBA00004123"/>
    </source>
</evidence>
<sequence length="961" mass="109496">MPTIRKLMSNSSLIFMNLNESQNGNTSDEDLHWNNPINTFIQMFSHRSSMSLEQWSDTTHVNQLIDGAANSPVSYEHLIHFVQSSKLLNNLLLMFTEIIVEDLTKYQLKKNRRTKVYDVVHEHLYISTMALINANLTMKNGADDVLYSCITAWINYISMARNMSPHGRMNLSEMFGNLIELMCESREETDNFVSGERVLGILANVFSNDPTLMDYELREKIEAIFVGVSRSGKADTSKHQWMLQYMNHLVTHDMNDELKELAVCMVDFLQINTLDLSNKLFTNISSTEINQETSQQYVKVLLQMSNFPLTPILEEFFSARMVDFWLDLADAYTNLVPTTISEQGSDLAIGIFQQVLGIYLPKISLMNKQKLMEHDSDEAPVHEFDDFRTAVTDFIESLWSILGNDKLTNVLIANIGSSSGSDVDIFGIEAMSLLLNTLLTDMTLSESPWICDILESSENIIKNIVLLLETGYADAGNNSVEKAIKLDFVRTSSSLIGSLAGYLKQSPARLSTCVDVLFKGLENCTINSNDGNGDYHDKLEALTIKAISILCDTCRSELSSYLLQLFNVLNTILIPGSNVSSFTREKLVRSLGFLIESKVESRPEEQGTYVSQAIDIFNNFIQQVISMPNEQTQEQRNYIHCLLTCISELGSALLPSDESDNSLVLQKLPELRDFWQRDPLQVRAKILNLLLQVLNNPVYSRDSGFVEVSCLIVGKGLKLADDEPFFLKYSMAEILNFVLDQIPKADLPSSLPFYSYLLENLVNQYKDRLTQQEFDYIFDNVFLKYYEGVITNDPDLQQTIINFVNTILDSKPSFAIYSSYWESFVLIEFAKLLSTREKFTIVAITKFWTKVMNNKKYTEADLATTRHQINSIGQQLIYQTMFGLYHTQRSDLNSYTDLLRAFVAKFPMQTKNWLTIVLPQICSNNSAHERFINKLQITRGNRAAANVILEWWLECNQLPTL</sequence>
<dbReference type="HOGENOM" id="CLU_284018_0_0_1"/>
<organism evidence="5 6">
    <name type="scientific">Torulaspora delbrueckii</name>
    <name type="common">Yeast</name>
    <name type="synonym">Candida colliculosa</name>
    <dbReference type="NCBI Taxonomy" id="4950"/>
    <lineage>
        <taxon>Eukaryota</taxon>
        <taxon>Fungi</taxon>
        <taxon>Dikarya</taxon>
        <taxon>Ascomycota</taxon>
        <taxon>Saccharomycotina</taxon>
        <taxon>Saccharomycetes</taxon>
        <taxon>Saccharomycetales</taxon>
        <taxon>Saccharomycetaceae</taxon>
        <taxon>Torulaspora</taxon>
    </lineage>
</organism>
<keyword evidence="6" id="KW-1185">Reference proteome</keyword>
<gene>
    <name evidence="5" type="primary">TDEL0F02420</name>
    <name evidence="5" type="ORF">TDEL_0F02420</name>
</gene>
<dbReference type="STRING" id="1076872.G8ZWQ9"/>
<dbReference type="GO" id="GO:0006606">
    <property type="term" value="P:protein import into nucleus"/>
    <property type="evidence" value="ECO:0007669"/>
    <property type="project" value="TreeGrafter"/>
</dbReference>
<dbReference type="InterPro" id="IPR011989">
    <property type="entry name" value="ARM-like"/>
</dbReference>
<evidence type="ECO:0000256" key="4">
    <source>
        <dbReference type="ARBA" id="ARBA00023242"/>
    </source>
</evidence>
<name>G8ZWQ9_TORDE</name>
<evidence type="ECO:0000256" key="2">
    <source>
        <dbReference type="ARBA" id="ARBA00007991"/>
    </source>
</evidence>
<dbReference type="InParanoid" id="G8ZWQ9"/>
<dbReference type="KEGG" id="tdl:TDEL_0F02420"/>